<proteinExistence type="predicted"/>
<dbReference type="Proteomes" id="UP000324222">
    <property type="component" value="Unassembled WGS sequence"/>
</dbReference>
<dbReference type="EMBL" id="VSRR010097060">
    <property type="protein sequence ID" value="MPC94042.1"/>
    <property type="molecule type" value="Genomic_DNA"/>
</dbReference>
<name>A0A5B7JCV3_PORTR</name>
<gene>
    <name evidence="2" type="ORF">E2C01_089194</name>
</gene>
<comment type="caution">
    <text evidence="2">The sequence shown here is derived from an EMBL/GenBank/DDBJ whole genome shotgun (WGS) entry which is preliminary data.</text>
</comment>
<reference evidence="2 3" key="1">
    <citation type="submission" date="2019-05" db="EMBL/GenBank/DDBJ databases">
        <title>Another draft genome of Portunus trituberculatus and its Hox gene families provides insights of decapod evolution.</title>
        <authorList>
            <person name="Jeong J.-H."/>
            <person name="Song I."/>
            <person name="Kim S."/>
            <person name="Choi T."/>
            <person name="Kim D."/>
            <person name="Ryu S."/>
            <person name="Kim W."/>
        </authorList>
    </citation>
    <scope>NUCLEOTIDE SEQUENCE [LARGE SCALE GENOMIC DNA]</scope>
    <source>
        <tissue evidence="2">Muscle</tissue>
    </source>
</reference>
<accession>A0A5B7JCV3</accession>
<feature type="region of interest" description="Disordered" evidence="1">
    <location>
        <begin position="41"/>
        <end position="60"/>
    </location>
</feature>
<dbReference type="AlphaFoldDB" id="A0A5B7JCV3"/>
<evidence type="ECO:0000313" key="3">
    <source>
        <dbReference type="Proteomes" id="UP000324222"/>
    </source>
</evidence>
<evidence type="ECO:0000313" key="2">
    <source>
        <dbReference type="EMBL" id="MPC94042.1"/>
    </source>
</evidence>
<keyword evidence="3" id="KW-1185">Reference proteome</keyword>
<feature type="compositionally biased region" description="Basic residues" evidence="1">
    <location>
        <begin position="49"/>
        <end position="60"/>
    </location>
</feature>
<protein>
    <submittedName>
        <fullName evidence="2">Uncharacterized protein</fullName>
    </submittedName>
</protein>
<organism evidence="2 3">
    <name type="scientific">Portunus trituberculatus</name>
    <name type="common">Swimming crab</name>
    <name type="synonym">Neptunus trituberculatus</name>
    <dbReference type="NCBI Taxonomy" id="210409"/>
    <lineage>
        <taxon>Eukaryota</taxon>
        <taxon>Metazoa</taxon>
        <taxon>Ecdysozoa</taxon>
        <taxon>Arthropoda</taxon>
        <taxon>Crustacea</taxon>
        <taxon>Multicrustacea</taxon>
        <taxon>Malacostraca</taxon>
        <taxon>Eumalacostraca</taxon>
        <taxon>Eucarida</taxon>
        <taxon>Decapoda</taxon>
        <taxon>Pleocyemata</taxon>
        <taxon>Brachyura</taxon>
        <taxon>Eubrachyura</taxon>
        <taxon>Portunoidea</taxon>
        <taxon>Portunidae</taxon>
        <taxon>Portuninae</taxon>
        <taxon>Portunus</taxon>
    </lineage>
</organism>
<evidence type="ECO:0000256" key="1">
    <source>
        <dbReference type="SAM" id="MobiDB-lite"/>
    </source>
</evidence>
<sequence length="131" mass="14398">MAIISRPVKYVSNNKYSLALSLYSFTFLSLTTLEQDISTTLTNPNNRNAPHKSHHASPHLHSLHSTSHATLTTITTTAASRSAPCNAVWSCLTVPCSAVPCRRVPERNLMTRANRFRSPAGMALWNGHEAL</sequence>